<accession>A0A565B4A0</accession>
<sequence length="216" mass="24690">MKLPVKSIAMLAFVSKPSESIIRGKYFTDQYMARPRLLFRAHRDDSHMFQSCSQEDPSYDHEGVNSGLNPNLRYVFSPPIRGLICGRHESDVLVGNPSTGDQEKAWRMVKCKHPHRLPCEVKGVFVNGVVYYYAYVKSEGSIISFNLNSEEFNVIRLPEDLRFVHEFSYDLVNYNGNVALASTCFDDTLDLRILDASKQEWSNASVDVPSWRDLIT</sequence>
<dbReference type="Pfam" id="PF08268">
    <property type="entry name" value="FBA_3"/>
    <property type="match status" value="1"/>
</dbReference>
<dbReference type="Proteomes" id="UP000489600">
    <property type="component" value="Unassembled WGS sequence"/>
</dbReference>
<dbReference type="InterPro" id="IPR013187">
    <property type="entry name" value="F-box-assoc_dom_typ3"/>
</dbReference>
<keyword evidence="3" id="KW-1185">Reference proteome</keyword>
<evidence type="ECO:0000313" key="2">
    <source>
        <dbReference type="EMBL" id="VVA96471.1"/>
    </source>
</evidence>
<reference evidence="2" key="1">
    <citation type="submission" date="2019-07" db="EMBL/GenBank/DDBJ databases">
        <authorList>
            <person name="Dittberner H."/>
        </authorList>
    </citation>
    <scope>NUCLEOTIDE SEQUENCE [LARGE SCALE GENOMIC DNA]</scope>
</reference>
<evidence type="ECO:0000313" key="3">
    <source>
        <dbReference type="Proteomes" id="UP000489600"/>
    </source>
</evidence>
<dbReference type="InterPro" id="IPR017451">
    <property type="entry name" value="F-box-assoc_interact_dom"/>
</dbReference>
<organism evidence="2 3">
    <name type="scientific">Arabis nemorensis</name>
    <dbReference type="NCBI Taxonomy" id="586526"/>
    <lineage>
        <taxon>Eukaryota</taxon>
        <taxon>Viridiplantae</taxon>
        <taxon>Streptophyta</taxon>
        <taxon>Embryophyta</taxon>
        <taxon>Tracheophyta</taxon>
        <taxon>Spermatophyta</taxon>
        <taxon>Magnoliopsida</taxon>
        <taxon>eudicotyledons</taxon>
        <taxon>Gunneridae</taxon>
        <taxon>Pentapetalae</taxon>
        <taxon>rosids</taxon>
        <taxon>malvids</taxon>
        <taxon>Brassicales</taxon>
        <taxon>Brassicaceae</taxon>
        <taxon>Arabideae</taxon>
        <taxon>Arabis</taxon>
    </lineage>
</organism>
<protein>
    <recommendedName>
        <fullName evidence="1">F-box associated beta-propeller type 3 domain-containing protein</fullName>
    </recommendedName>
</protein>
<gene>
    <name evidence="2" type="ORF">ANE_LOCUS6916</name>
</gene>
<dbReference type="PANTHER" id="PTHR31111">
    <property type="entry name" value="BNAA05G37150D PROTEIN-RELATED"/>
    <property type="match status" value="1"/>
</dbReference>
<dbReference type="NCBIfam" id="TIGR01640">
    <property type="entry name" value="F_box_assoc_1"/>
    <property type="match status" value="1"/>
</dbReference>
<comment type="caution">
    <text evidence="2">The sequence shown here is derived from an EMBL/GenBank/DDBJ whole genome shotgun (WGS) entry which is preliminary data.</text>
</comment>
<dbReference type="EMBL" id="CABITT030000003">
    <property type="protein sequence ID" value="VVA96471.1"/>
    <property type="molecule type" value="Genomic_DNA"/>
</dbReference>
<evidence type="ECO:0000259" key="1">
    <source>
        <dbReference type="Pfam" id="PF08268"/>
    </source>
</evidence>
<dbReference type="OrthoDB" id="1078980at2759"/>
<dbReference type="PANTHER" id="PTHR31111:SF78">
    <property type="entry name" value="F-BOX ASSOCIATED UBIQUITINATION EFFECTOR FAMILY PROTEIN"/>
    <property type="match status" value="1"/>
</dbReference>
<feature type="domain" description="F-box associated beta-propeller type 3" evidence="1">
    <location>
        <begin position="100"/>
        <end position="212"/>
    </location>
</feature>
<name>A0A565B4A0_9BRAS</name>
<proteinExistence type="predicted"/>
<dbReference type="AlphaFoldDB" id="A0A565B4A0"/>